<dbReference type="EMBL" id="ASHM01092528">
    <property type="protein sequence ID" value="PNX64257.1"/>
    <property type="molecule type" value="Genomic_DNA"/>
</dbReference>
<name>A0A2K3KD82_TRIPR</name>
<comment type="caution">
    <text evidence="1">The sequence shown here is derived from an EMBL/GenBank/DDBJ whole genome shotgun (WGS) entry which is preliminary data.</text>
</comment>
<dbReference type="Proteomes" id="UP000236291">
    <property type="component" value="Unassembled WGS sequence"/>
</dbReference>
<reference evidence="1 2" key="1">
    <citation type="journal article" date="2014" name="Am. J. Bot.">
        <title>Genome assembly and annotation for red clover (Trifolium pratense; Fabaceae).</title>
        <authorList>
            <person name="Istvanek J."/>
            <person name="Jaros M."/>
            <person name="Krenek A."/>
            <person name="Repkova J."/>
        </authorList>
    </citation>
    <scope>NUCLEOTIDE SEQUENCE [LARGE SCALE GENOMIC DNA]</scope>
    <source>
        <strain evidence="2">cv. Tatra</strain>
        <tissue evidence="1">Young leaves</tissue>
    </source>
</reference>
<evidence type="ECO:0000313" key="2">
    <source>
        <dbReference type="Proteomes" id="UP000236291"/>
    </source>
</evidence>
<gene>
    <name evidence="1" type="ORF">L195_g053925</name>
</gene>
<organism evidence="1 2">
    <name type="scientific">Trifolium pratense</name>
    <name type="common">Red clover</name>
    <dbReference type="NCBI Taxonomy" id="57577"/>
    <lineage>
        <taxon>Eukaryota</taxon>
        <taxon>Viridiplantae</taxon>
        <taxon>Streptophyta</taxon>
        <taxon>Embryophyta</taxon>
        <taxon>Tracheophyta</taxon>
        <taxon>Spermatophyta</taxon>
        <taxon>Magnoliopsida</taxon>
        <taxon>eudicotyledons</taxon>
        <taxon>Gunneridae</taxon>
        <taxon>Pentapetalae</taxon>
        <taxon>rosids</taxon>
        <taxon>fabids</taxon>
        <taxon>Fabales</taxon>
        <taxon>Fabaceae</taxon>
        <taxon>Papilionoideae</taxon>
        <taxon>50 kb inversion clade</taxon>
        <taxon>NPAAA clade</taxon>
        <taxon>Hologalegina</taxon>
        <taxon>IRL clade</taxon>
        <taxon>Trifolieae</taxon>
        <taxon>Trifolium</taxon>
    </lineage>
</organism>
<dbReference type="AlphaFoldDB" id="A0A2K3KD82"/>
<feature type="non-terminal residue" evidence="1">
    <location>
        <position position="104"/>
    </location>
</feature>
<reference evidence="1 2" key="2">
    <citation type="journal article" date="2017" name="Front. Plant Sci.">
        <title>Gene Classification and Mining of Molecular Markers Useful in Red Clover (Trifolium pratense) Breeding.</title>
        <authorList>
            <person name="Istvanek J."/>
            <person name="Dluhosova J."/>
            <person name="Dluhos P."/>
            <person name="Patkova L."/>
            <person name="Nedelnik J."/>
            <person name="Repkova J."/>
        </authorList>
    </citation>
    <scope>NUCLEOTIDE SEQUENCE [LARGE SCALE GENOMIC DNA]</scope>
    <source>
        <strain evidence="2">cv. Tatra</strain>
        <tissue evidence="1">Young leaves</tissue>
    </source>
</reference>
<protein>
    <submittedName>
        <fullName evidence="1">Uncharacterized protein</fullName>
    </submittedName>
</protein>
<accession>A0A2K3KD82</accession>
<sequence length="104" mass="11773">MGSWNSDTWTWNLLWTAEFTVTDAVTAADLLALLQQVRPACDSSDRRKWLPNTAGFFTVKSAYMQLQNTYALEEKATRASNTGILFGWQRCGVYGGFVTTFYLE</sequence>
<evidence type="ECO:0000313" key="1">
    <source>
        <dbReference type="EMBL" id="PNX64257.1"/>
    </source>
</evidence>
<proteinExistence type="predicted"/>